<gene>
    <name evidence="2" type="ORF">OAN307_c31810</name>
</gene>
<keyword evidence="1" id="KW-0472">Membrane</keyword>
<organism evidence="2 3">
    <name type="scientific">Octadecabacter antarcticus 307</name>
    <dbReference type="NCBI Taxonomy" id="391626"/>
    <lineage>
        <taxon>Bacteria</taxon>
        <taxon>Pseudomonadati</taxon>
        <taxon>Pseudomonadota</taxon>
        <taxon>Alphaproteobacteria</taxon>
        <taxon>Rhodobacterales</taxon>
        <taxon>Roseobacteraceae</taxon>
        <taxon>Octadecabacter</taxon>
    </lineage>
</organism>
<name>M9RFV6_9RHOB</name>
<reference evidence="2 3" key="1">
    <citation type="journal article" date="2013" name="PLoS ONE">
        <title>Poles Apart: Arctic and Antarctic Octadecabacter strains Share High Genome Plasticity and a New Type of Xanthorhodopsin.</title>
        <authorList>
            <person name="Vollmers J."/>
            <person name="Voget S."/>
            <person name="Dietrich S."/>
            <person name="Gollnow K."/>
            <person name="Smits M."/>
            <person name="Meyer K."/>
            <person name="Brinkhoff T."/>
            <person name="Simon M."/>
            <person name="Daniel R."/>
        </authorList>
    </citation>
    <scope>NUCLEOTIDE SEQUENCE [LARGE SCALE GENOMIC DNA]</scope>
    <source>
        <strain evidence="2 3">307</strain>
    </source>
</reference>
<evidence type="ECO:0000313" key="2">
    <source>
        <dbReference type="EMBL" id="AGI68710.1"/>
    </source>
</evidence>
<dbReference type="STRING" id="391626.OAN307_c31810"/>
<dbReference type="Proteomes" id="UP000005307">
    <property type="component" value="Chromosome"/>
</dbReference>
<evidence type="ECO:0000256" key="1">
    <source>
        <dbReference type="SAM" id="Phobius"/>
    </source>
</evidence>
<accession>M9RFV6</accession>
<dbReference type="RefSeq" id="WP_015500691.1">
    <property type="nucleotide sequence ID" value="NC_020911.1"/>
</dbReference>
<keyword evidence="1" id="KW-0812">Transmembrane</keyword>
<proteinExistence type="predicted"/>
<keyword evidence="1" id="KW-1133">Transmembrane helix</keyword>
<dbReference type="AlphaFoldDB" id="M9RFV6"/>
<keyword evidence="3" id="KW-1185">Reference proteome</keyword>
<sequence>MKLSLCPTIVIPELQTKDNSTGGLLAFIVAAPVVAICCAGRATLIGTSLFGSAGFLLGANLLIITLMVTLGSILILATRNFIRVRRHNQLFKEDQKSERQTS</sequence>
<feature type="transmembrane region" description="Helical" evidence="1">
    <location>
        <begin position="21"/>
        <end position="42"/>
    </location>
</feature>
<feature type="transmembrane region" description="Helical" evidence="1">
    <location>
        <begin position="54"/>
        <end position="77"/>
    </location>
</feature>
<dbReference type="HOGENOM" id="CLU_2274485_0_0_5"/>
<protein>
    <submittedName>
        <fullName evidence="2">Uncharacterized protein</fullName>
    </submittedName>
</protein>
<dbReference type="KEGG" id="oat:OAN307_c31810"/>
<evidence type="ECO:0000313" key="3">
    <source>
        <dbReference type="Proteomes" id="UP000005307"/>
    </source>
</evidence>
<dbReference type="EMBL" id="CP003740">
    <property type="protein sequence ID" value="AGI68710.1"/>
    <property type="molecule type" value="Genomic_DNA"/>
</dbReference>